<evidence type="ECO:0000256" key="1">
    <source>
        <dbReference type="SAM" id="MobiDB-lite"/>
    </source>
</evidence>
<feature type="compositionally biased region" description="Basic and acidic residues" evidence="1">
    <location>
        <begin position="56"/>
        <end position="65"/>
    </location>
</feature>
<dbReference type="RefSeq" id="WP_306951338.1">
    <property type="nucleotide sequence ID" value="NZ_JAUSYA010000001.1"/>
</dbReference>
<sequence length="65" mass="6810">MADNTGTVKPADFHATSEKAEAPAVVTESKPAAEAAGEEITTKDFHATTEPLNKPADFHATDEKA</sequence>
<comment type="caution">
    <text evidence="2">The sequence shown here is derived from an EMBL/GenBank/DDBJ whole genome shotgun (WGS) entry which is preliminary data.</text>
</comment>
<feature type="region of interest" description="Disordered" evidence="1">
    <location>
        <begin position="1"/>
        <end position="65"/>
    </location>
</feature>
<keyword evidence="3" id="KW-1185">Reference proteome</keyword>
<accession>A0ABU0Q1C7</accession>
<dbReference type="EMBL" id="JAUSYA010000001">
    <property type="protein sequence ID" value="MDQ0684474.1"/>
    <property type="molecule type" value="Genomic_DNA"/>
</dbReference>
<evidence type="ECO:0000313" key="2">
    <source>
        <dbReference type="EMBL" id="MDQ0684474.1"/>
    </source>
</evidence>
<organism evidence="2 3">
    <name type="scientific">Streptomyces achromogenes</name>
    <dbReference type="NCBI Taxonomy" id="67255"/>
    <lineage>
        <taxon>Bacteria</taxon>
        <taxon>Bacillati</taxon>
        <taxon>Actinomycetota</taxon>
        <taxon>Actinomycetes</taxon>
        <taxon>Kitasatosporales</taxon>
        <taxon>Streptomycetaceae</taxon>
        <taxon>Streptomyces</taxon>
    </lineage>
</organism>
<name>A0ABU0Q1C7_STRAH</name>
<evidence type="ECO:0000313" key="3">
    <source>
        <dbReference type="Proteomes" id="UP001243364"/>
    </source>
</evidence>
<proteinExistence type="predicted"/>
<feature type="compositionally biased region" description="Basic and acidic residues" evidence="1">
    <location>
        <begin position="11"/>
        <end position="21"/>
    </location>
</feature>
<dbReference type="Proteomes" id="UP001243364">
    <property type="component" value="Unassembled WGS sequence"/>
</dbReference>
<reference evidence="2 3" key="1">
    <citation type="submission" date="2023-07" db="EMBL/GenBank/DDBJ databases">
        <title>Comparative genomics of wheat-associated soil bacteria to identify genetic determinants of phenazine resistance.</title>
        <authorList>
            <person name="Mouncey N."/>
        </authorList>
    </citation>
    <scope>NUCLEOTIDE SEQUENCE [LARGE SCALE GENOMIC DNA]</scope>
    <source>
        <strain evidence="2 3">W4I19-2</strain>
    </source>
</reference>
<protein>
    <submittedName>
        <fullName evidence="2">Uncharacterized protein</fullName>
    </submittedName>
</protein>
<gene>
    <name evidence="2" type="ORF">QFZ56_003437</name>
</gene>